<dbReference type="Pfam" id="PF06841">
    <property type="entry name" value="Phage_T4_gp19"/>
    <property type="match status" value="1"/>
</dbReference>
<dbReference type="GO" id="GO:0005198">
    <property type="term" value="F:structural molecule activity"/>
    <property type="evidence" value="ECO:0007669"/>
    <property type="project" value="InterPro"/>
</dbReference>
<comment type="caution">
    <text evidence="1">The sequence shown here is derived from an EMBL/GenBank/DDBJ whole genome shotgun (WGS) entry which is preliminary data.</text>
</comment>
<dbReference type="RefSeq" id="WP_110046287.1">
    <property type="nucleotide sequence ID" value="NZ_CP054613.1"/>
</dbReference>
<proteinExistence type="predicted"/>
<dbReference type="NCBIfam" id="TIGR02241">
    <property type="entry name" value="conserved hypothetical phage tail region protein"/>
    <property type="match status" value="1"/>
</dbReference>
<dbReference type="EMBL" id="QGTQ01000025">
    <property type="protein sequence ID" value="PWV95668.1"/>
    <property type="molecule type" value="Genomic_DNA"/>
</dbReference>
<dbReference type="OrthoDB" id="73314at2"/>
<keyword evidence="2" id="KW-1185">Reference proteome</keyword>
<dbReference type="AlphaFoldDB" id="A0A2V2YR06"/>
<dbReference type="InterPro" id="IPR010667">
    <property type="entry name" value="Phage_T4_Gp19"/>
</dbReference>
<accession>A0A2V2YR06</accession>
<evidence type="ECO:0000313" key="2">
    <source>
        <dbReference type="Proteomes" id="UP000246635"/>
    </source>
</evidence>
<dbReference type="Proteomes" id="UP000246635">
    <property type="component" value="Unassembled WGS sequence"/>
</dbReference>
<protein>
    <submittedName>
        <fullName evidence="1">Phage tail-like protein</fullName>
    </submittedName>
</protein>
<name>A0A2V2YR06_9BACL</name>
<dbReference type="PANTHER" id="PTHR38009">
    <property type="entry name" value="CONSERVED HYPOTHETICAL PHAGE TAIL PROTEIN"/>
    <property type="match status" value="1"/>
</dbReference>
<sequence length="145" mass="16502">MATGQRRDPYRSFRFRVEIDGLQQAGFTDVTGFDSSVDVVEYREGNEVTTARKLSGLTKYGNINLKWGITDSDEIYKWYIEVTKGNVQRKHISIVLVDETGADKSRWNFINAWPTKYDAPDFTAKSSEVGIESLEIVHEGMVREG</sequence>
<reference evidence="1 2" key="1">
    <citation type="submission" date="2018-05" db="EMBL/GenBank/DDBJ databases">
        <title>Genomic Encyclopedia of Type Strains, Phase III (KMG-III): the genomes of soil and plant-associated and newly described type strains.</title>
        <authorList>
            <person name="Whitman W."/>
        </authorList>
    </citation>
    <scope>NUCLEOTIDE SEQUENCE [LARGE SCALE GENOMIC DNA]</scope>
    <source>
        <strain evidence="1 2">CECT 5696</strain>
    </source>
</reference>
<evidence type="ECO:0000313" key="1">
    <source>
        <dbReference type="EMBL" id="PWV95668.1"/>
    </source>
</evidence>
<gene>
    <name evidence="1" type="ORF">DFQ01_12511</name>
</gene>
<organism evidence="1 2">
    <name type="scientific">Paenibacillus cellulosilyticus</name>
    <dbReference type="NCBI Taxonomy" id="375489"/>
    <lineage>
        <taxon>Bacteria</taxon>
        <taxon>Bacillati</taxon>
        <taxon>Bacillota</taxon>
        <taxon>Bacilli</taxon>
        <taxon>Bacillales</taxon>
        <taxon>Paenibacillaceae</taxon>
        <taxon>Paenibacillus</taxon>
    </lineage>
</organism>
<dbReference type="PANTHER" id="PTHR38009:SF1">
    <property type="entry name" value="CONSERVED HYPOTHETICAL PHAGE TAIL PROTEIN"/>
    <property type="match status" value="1"/>
</dbReference>
<dbReference type="InterPro" id="IPR011747">
    <property type="entry name" value="CHP02241"/>
</dbReference>